<keyword evidence="5 7" id="KW-1133">Transmembrane helix</keyword>
<comment type="similarity">
    <text evidence="7">Belongs to the binding-protein-dependent transport system permease family.</text>
</comment>
<evidence type="ECO:0000256" key="3">
    <source>
        <dbReference type="ARBA" id="ARBA00022475"/>
    </source>
</evidence>
<accession>A0A1H1HUN0</accession>
<dbReference type="PANTHER" id="PTHR30151:SF0">
    <property type="entry name" value="ABC TRANSPORTER PERMEASE PROTEIN MJ0413-RELATED"/>
    <property type="match status" value="1"/>
</dbReference>
<dbReference type="Pfam" id="PF00528">
    <property type="entry name" value="BPD_transp_1"/>
    <property type="match status" value="1"/>
</dbReference>
<dbReference type="CDD" id="cd06261">
    <property type="entry name" value="TM_PBP2"/>
    <property type="match status" value="1"/>
</dbReference>
<evidence type="ECO:0000256" key="6">
    <source>
        <dbReference type="ARBA" id="ARBA00023136"/>
    </source>
</evidence>
<dbReference type="SUPFAM" id="SSF161098">
    <property type="entry name" value="MetI-like"/>
    <property type="match status" value="1"/>
</dbReference>
<dbReference type="PANTHER" id="PTHR30151">
    <property type="entry name" value="ALKANE SULFONATE ABC TRANSPORTER-RELATED, MEMBRANE SUBUNIT"/>
    <property type="match status" value="1"/>
</dbReference>
<dbReference type="Gene3D" id="1.10.3720.10">
    <property type="entry name" value="MetI-like"/>
    <property type="match status" value="1"/>
</dbReference>
<feature type="transmembrane region" description="Helical" evidence="7">
    <location>
        <begin position="81"/>
        <end position="103"/>
    </location>
</feature>
<dbReference type="STRING" id="37928.SAMN04489742_4675"/>
<evidence type="ECO:0000256" key="2">
    <source>
        <dbReference type="ARBA" id="ARBA00022448"/>
    </source>
</evidence>
<dbReference type="GO" id="GO:0005886">
    <property type="term" value="C:plasma membrane"/>
    <property type="evidence" value="ECO:0007669"/>
    <property type="project" value="UniProtKB-SubCell"/>
</dbReference>
<feature type="transmembrane region" description="Helical" evidence="7">
    <location>
        <begin position="142"/>
        <end position="162"/>
    </location>
</feature>
<dbReference type="PROSITE" id="PS50928">
    <property type="entry name" value="ABC_TM1"/>
    <property type="match status" value="1"/>
</dbReference>
<evidence type="ECO:0000313" key="9">
    <source>
        <dbReference type="EMBL" id="SDR29162.1"/>
    </source>
</evidence>
<dbReference type="AlphaFoldDB" id="A0A1H1HUN0"/>
<feature type="domain" description="ABC transmembrane type-1" evidence="8">
    <location>
        <begin position="77"/>
        <end position="258"/>
    </location>
</feature>
<keyword evidence="10" id="KW-1185">Reference proteome</keyword>
<name>A0A1H1HUN0_9MICC</name>
<reference evidence="9 10" key="1">
    <citation type="submission" date="2016-10" db="EMBL/GenBank/DDBJ databases">
        <authorList>
            <person name="de Groot N.N."/>
        </authorList>
    </citation>
    <scope>NUCLEOTIDE SEQUENCE [LARGE SCALE GENOMIC DNA]</scope>
    <source>
        <strain evidence="9 10">DSM 20117</strain>
    </source>
</reference>
<dbReference type="InterPro" id="IPR035906">
    <property type="entry name" value="MetI-like_sf"/>
</dbReference>
<dbReference type="InterPro" id="IPR000515">
    <property type="entry name" value="MetI-like"/>
</dbReference>
<dbReference type="Proteomes" id="UP000181917">
    <property type="component" value="Unassembled WGS sequence"/>
</dbReference>
<gene>
    <name evidence="9" type="ORF">SAMN04489742_4675</name>
</gene>
<evidence type="ECO:0000256" key="5">
    <source>
        <dbReference type="ARBA" id="ARBA00022989"/>
    </source>
</evidence>
<feature type="transmembrane region" description="Helical" evidence="7">
    <location>
        <begin position="115"/>
        <end position="136"/>
    </location>
</feature>
<evidence type="ECO:0000256" key="7">
    <source>
        <dbReference type="RuleBase" id="RU363032"/>
    </source>
</evidence>
<feature type="transmembrane region" description="Helical" evidence="7">
    <location>
        <begin position="204"/>
        <end position="227"/>
    </location>
</feature>
<evidence type="ECO:0000259" key="8">
    <source>
        <dbReference type="PROSITE" id="PS50928"/>
    </source>
</evidence>
<proteinExistence type="inferred from homology"/>
<dbReference type="GO" id="GO:0055085">
    <property type="term" value="P:transmembrane transport"/>
    <property type="evidence" value="ECO:0007669"/>
    <property type="project" value="InterPro"/>
</dbReference>
<keyword evidence="3" id="KW-1003">Cell membrane</keyword>
<feature type="transmembrane region" description="Helical" evidence="7">
    <location>
        <begin position="239"/>
        <end position="260"/>
    </location>
</feature>
<protein>
    <submittedName>
        <fullName evidence="9">NitT/TauT family transport system permease protein</fullName>
    </submittedName>
</protein>
<keyword evidence="4 7" id="KW-0812">Transmembrane</keyword>
<keyword evidence="2 7" id="KW-0813">Transport</keyword>
<dbReference type="EMBL" id="FNKH01000003">
    <property type="protein sequence ID" value="SDR29162.1"/>
    <property type="molecule type" value="Genomic_DNA"/>
</dbReference>
<sequence length="269" mass="29394">MSVAKTLPRNRPLQRRQPDPLRRRAAAVRWAIVIGLVVVLEATTRTGMIDRTLMVPPSEILIRLASIVLTEQFGVDAARTITTILTAFSIGMVLGIPLGVFLWRVPAAGRILEPFIVTGYAMPTLLFYPVLLAVMGLNAGPIILIAASMSLVPIALTTMVALNSIKPILHKLANSVNASPTQYYLKVLLPAATPLVFPGVKLGFIYAVIGTIAMEFILAAQGIGFRAGFYYRELNTADMWAYIAVVVVLSVLVNSILTRLEKRIRRDML</sequence>
<evidence type="ECO:0000313" key="10">
    <source>
        <dbReference type="Proteomes" id="UP000181917"/>
    </source>
</evidence>
<dbReference type="RefSeq" id="WP_236777653.1">
    <property type="nucleotide sequence ID" value="NZ_CP018865.1"/>
</dbReference>
<comment type="subcellular location">
    <subcellularLocation>
        <location evidence="1 7">Cell membrane</location>
        <topology evidence="1 7">Multi-pass membrane protein</topology>
    </subcellularLocation>
</comment>
<evidence type="ECO:0000256" key="4">
    <source>
        <dbReference type="ARBA" id="ARBA00022692"/>
    </source>
</evidence>
<evidence type="ECO:0000256" key="1">
    <source>
        <dbReference type="ARBA" id="ARBA00004651"/>
    </source>
</evidence>
<feature type="transmembrane region" description="Helical" evidence="7">
    <location>
        <begin position="21"/>
        <end position="40"/>
    </location>
</feature>
<organism evidence="9 10">
    <name type="scientific">Crystallibacter crystallopoietes</name>
    <dbReference type="NCBI Taxonomy" id="37928"/>
    <lineage>
        <taxon>Bacteria</taxon>
        <taxon>Bacillati</taxon>
        <taxon>Actinomycetota</taxon>
        <taxon>Actinomycetes</taxon>
        <taxon>Micrococcales</taxon>
        <taxon>Micrococcaceae</taxon>
        <taxon>Crystallibacter</taxon>
    </lineage>
</organism>
<keyword evidence="6 7" id="KW-0472">Membrane</keyword>